<keyword evidence="3" id="KW-1185">Reference proteome</keyword>
<dbReference type="EMBL" id="JARKIE010000011">
    <property type="protein sequence ID" value="KAJ7704031.1"/>
    <property type="molecule type" value="Genomic_DNA"/>
</dbReference>
<name>A0AAD7M6U8_MYCRO</name>
<dbReference type="Proteomes" id="UP001221757">
    <property type="component" value="Unassembled WGS sequence"/>
</dbReference>
<evidence type="ECO:0000256" key="1">
    <source>
        <dbReference type="SAM" id="MobiDB-lite"/>
    </source>
</evidence>
<sequence length="186" mass="20764">MSALQTSVLSGALAMVPGNTSRYITLGLASASLTLYAAHHYGPSQRLLRLEDTITVTEEILEGAKLGCARDHMTLMERWRRLLKAKLAASKIQTQILEARDKTWEEYFQAIKEIMDKITECAKDVKGIHTSTLLTIEAERQRQLSTGIQESHEILNVVVPLPTRHAQPRSRRSALGATNVPRESDM</sequence>
<accession>A0AAD7M6U8</accession>
<protein>
    <submittedName>
        <fullName evidence="2">Uncharacterized protein</fullName>
    </submittedName>
</protein>
<comment type="caution">
    <text evidence="2">The sequence shown here is derived from an EMBL/GenBank/DDBJ whole genome shotgun (WGS) entry which is preliminary data.</text>
</comment>
<organism evidence="2 3">
    <name type="scientific">Mycena rosella</name>
    <name type="common">Pink bonnet</name>
    <name type="synonym">Agaricus rosellus</name>
    <dbReference type="NCBI Taxonomy" id="1033263"/>
    <lineage>
        <taxon>Eukaryota</taxon>
        <taxon>Fungi</taxon>
        <taxon>Dikarya</taxon>
        <taxon>Basidiomycota</taxon>
        <taxon>Agaricomycotina</taxon>
        <taxon>Agaricomycetes</taxon>
        <taxon>Agaricomycetidae</taxon>
        <taxon>Agaricales</taxon>
        <taxon>Marasmiineae</taxon>
        <taxon>Mycenaceae</taxon>
        <taxon>Mycena</taxon>
    </lineage>
</organism>
<proteinExistence type="predicted"/>
<evidence type="ECO:0000313" key="3">
    <source>
        <dbReference type="Proteomes" id="UP001221757"/>
    </source>
</evidence>
<gene>
    <name evidence="2" type="ORF">B0H17DRAFT_1127055</name>
</gene>
<reference evidence="2" key="1">
    <citation type="submission" date="2023-03" db="EMBL/GenBank/DDBJ databases">
        <title>Massive genome expansion in bonnet fungi (Mycena s.s.) driven by repeated elements and novel gene families across ecological guilds.</title>
        <authorList>
            <consortium name="Lawrence Berkeley National Laboratory"/>
            <person name="Harder C.B."/>
            <person name="Miyauchi S."/>
            <person name="Viragh M."/>
            <person name="Kuo A."/>
            <person name="Thoen E."/>
            <person name="Andreopoulos B."/>
            <person name="Lu D."/>
            <person name="Skrede I."/>
            <person name="Drula E."/>
            <person name="Henrissat B."/>
            <person name="Morin E."/>
            <person name="Kohler A."/>
            <person name="Barry K."/>
            <person name="LaButti K."/>
            <person name="Morin E."/>
            <person name="Salamov A."/>
            <person name="Lipzen A."/>
            <person name="Mereny Z."/>
            <person name="Hegedus B."/>
            <person name="Baldrian P."/>
            <person name="Stursova M."/>
            <person name="Weitz H."/>
            <person name="Taylor A."/>
            <person name="Grigoriev I.V."/>
            <person name="Nagy L.G."/>
            <person name="Martin F."/>
            <person name="Kauserud H."/>
        </authorList>
    </citation>
    <scope>NUCLEOTIDE SEQUENCE</scope>
    <source>
        <strain evidence="2">CBHHK067</strain>
    </source>
</reference>
<feature type="region of interest" description="Disordered" evidence="1">
    <location>
        <begin position="165"/>
        <end position="186"/>
    </location>
</feature>
<dbReference type="AlphaFoldDB" id="A0AAD7M6U8"/>
<evidence type="ECO:0000313" key="2">
    <source>
        <dbReference type="EMBL" id="KAJ7704031.1"/>
    </source>
</evidence>